<proteinExistence type="predicted"/>
<evidence type="ECO:0000313" key="3">
    <source>
        <dbReference type="Proteomes" id="UP000319801"/>
    </source>
</evidence>
<dbReference type="InterPro" id="IPR011042">
    <property type="entry name" value="6-blade_b-propeller_TolB-like"/>
</dbReference>
<sequence length="561" mass="62166">MVSSPEVFCVAFLDPGDEPPLLLTASRSSVFLTHLNGSLVANLTHTVSGQIQTLDSVGGDSMVCWISTAQLWCTKVDKRTGEVTEKRQIRTSQSLKNVDQMLIDWLTRNFYFLDGVSKRIFVCAEKGDVCVSIIGLDLHNPRGMALDPISHPGVIGGVGIDGSSRDELMIQIDGLANPCALDFHAATQYVYFADSDDALIGRQRLDGSSRDTLVKDGHIDSGARNLQHNDRGNIRANETWILRPQPQTVQTIQSDHFNPPNAGAISPDQCEGDCLTLLRYTTLRSGPLRSAPLRCSLVRIPESLIYVSPSCTSISLQFSWRSLACPVARLIGSAFLCSCARDHMMLLLDGTVTSGEEGRSGERIFTEDLDSLTELAAQKHYLKWQSRDLAQNRDALFRLNRSGDSVPIRMHLSDALPPRAGRSAPPCLTYYLIFDQPVARHLLFGAEMSPGVLSNLRHPDLTCDFTLVCYEAENTASNVHLDKARKGNAILRLLLLIGLQNEEWMSKTGIRTRDAETDEREKSAGAGERERGRPSTDDSIYLKELKVNLEKRKLHFQMLDK</sequence>
<dbReference type="SMART" id="SM00135">
    <property type="entry name" value="LY"/>
    <property type="match status" value="3"/>
</dbReference>
<dbReference type="PANTHER" id="PTHR22722:SF5">
    <property type="entry name" value="LOW-DENSITY LIPOPROTEIN RECEPTOR-RELATED PROTEIN 1B"/>
    <property type="match status" value="1"/>
</dbReference>
<keyword evidence="2" id="KW-0675">Receptor</keyword>
<reference evidence="2 3" key="1">
    <citation type="journal article" date="2019" name="Genome Biol. Evol.">
        <title>Whole-Genome Sequencing of the Giant Devil Catfish, Bagarius yarrelli.</title>
        <authorList>
            <person name="Jiang W."/>
            <person name="Lv Y."/>
            <person name="Cheng L."/>
            <person name="Yang K."/>
            <person name="Chao B."/>
            <person name="Wang X."/>
            <person name="Li Y."/>
            <person name="Pan X."/>
            <person name="You X."/>
            <person name="Zhang Y."/>
            <person name="Yang J."/>
            <person name="Li J."/>
            <person name="Zhang X."/>
            <person name="Liu S."/>
            <person name="Sun C."/>
            <person name="Yang J."/>
            <person name="Shi Q."/>
        </authorList>
    </citation>
    <scope>NUCLEOTIDE SEQUENCE [LARGE SCALE GENOMIC DNA]</scope>
    <source>
        <strain evidence="2">JWS20170419001</strain>
        <tissue evidence="2">Muscle</tissue>
    </source>
</reference>
<dbReference type="EMBL" id="VCAZ01000269">
    <property type="protein sequence ID" value="TTR03971.1"/>
    <property type="molecule type" value="Genomic_DNA"/>
</dbReference>
<name>A0A556VUL2_BAGYA</name>
<dbReference type="GO" id="GO:0005041">
    <property type="term" value="F:low-density lipoprotein particle receptor activity"/>
    <property type="evidence" value="ECO:0007669"/>
    <property type="project" value="TreeGrafter"/>
</dbReference>
<dbReference type="Proteomes" id="UP000319801">
    <property type="component" value="Unassembled WGS sequence"/>
</dbReference>
<dbReference type="Gene3D" id="2.120.10.30">
    <property type="entry name" value="TolB, C-terminal domain"/>
    <property type="match status" value="2"/>
</dbReference>
<gene>
    <name evidence="2" type="ORF">Baya_15960</name>
</gene>
<dbReference type="GO" id="GO:0005886">
    <property type="term" value="C:plasma membrane"/>
    <property type="evidence" value="ECO:0007669"/>
    <property type="project" value="TreeGrafter"/>
</dbReference>
<protein>
    <submittedName>
        <fullName evidence="2">Low-density lipoprotein receptor-related protein 1B</fullName>
    </submittedName>
</protein>
<accession>A0A556VUL2</accession>
<comment type="caution">
    <text evidence="2">The sequence shown here is derived from an EMBL/GenBank/DDBJ whole genome shotgun (WGS) entry which is preliminary data.</text>
</comment>
<evidence type="ECO:0000313" key="2">
    <source>
        <dbReference type="EMBL" id="TTR03971.1"/>
    </source>
</evidence>
<dbReference type="InterPro" id="IPR051221">
    <property type="entry name" value="LDLR-related"/>
</dbReference>
<organism evidence="2 3">
    <name type="scientific">Bagarius yarrelli</name>
    <name type="common">Goonch</name>
    <name type="synonym">Bagrus yarrelli</name>
    <dbReference type="NCBI Taxonomy" id="175774"/>
    <lineage>
        <taxon>Eukaryota</taxon>
        <taxon>Metazoa</taxon>
        <taxon>Chordata</taxon>
        <taxon>Craniata</taxon>
        <taxon>Vertebrata</taxon>
        <taxon>Euteleostomi</taxon>
        <taxon>Actinopterygii</taxon>
        <taxon>Neopterygii</taxon>
        <taxon>Teleostei</taxon>
        <taxon>Ostariophysi</taxon>
        <taxon>Siluriformes</taxon>
        <taxon>Sisoridae</taxon>
        <taxon>Sisorinae</taxon>
        <taxon>Bagarius</taxon>
    </lineage>
</organism>
<evidence type="ECO:0000256" key="1">
    <source>
        <dbReference type="SAM" id="MobiDB-lite"/>
    </source>
</evidence>
<dbReference type="AlphaFoldDB" id="A0A556VUL2"/>
<dbReference type="GO" id="GO:0043235">
    <property type="term" value="C:receptor complex"/>
    <property type="evidence" value="ECO:0007669"/>
    <property type="project" value="TreeGrafter"/>
</dbReference>
<keyword evidence="2" id="KW-0449">Lipoprotein</keyword>
<dbReference type="PANTHER" id="PTHR22722">
    <property type="entry name" value="LOW-DENSITY LIPOPROTEIN RECEPTOR-RELATED PROTEIN 2-RELATED"/>
    <property type="match status" value="1"/>
</dbReference>
<keyword evidence="3" id="KW-1185">Reference proteome</keyword>
<feature type="compositionally biased region" description="Basic and acidic residues" evidence="1">
    <location>
        <begin position="511"/>
        <end position="537"/>
    </location>
</feature>
<dbReference type="SUPFAM" id="SSF63825">
    <property type="entry name" value="YWTD domain"/>
    <property type="match status" value="1"/>
</dbReference>
<dbReference type="OrthoDB" id="10066840at2759"/>
<dbReference type="InterPro" id="IPR000033">
    <property type="entry name" value="LDLR_classB_rpt"/>
</dbReference>
<feature type="region of interest" description="Disordered" evidence="1">
    <location>
        <begin position="510"/>
        <end position="537"/>
    </location>
</feature>